<name>A0A6J6EC11_9ZZZZ</name>
<dbReference type="InterPro" id="IPR036182">
    <property type="entry name" value="PCuAC_sf"/>
</dbReference>
<evidence type="ECO:0000313" key="1">
    <source>
        <dbReference type="EMBL" id="CAB4574030.1"/>
    </source>
</evidence>
<proteinExistence type="predicted"/>
<protein>
    <submittedName>
        <fullName evidence="1">Unannotated protein</fullName>
    </submittedName>
</protein>
<dbReference type="EMBL" id="CAEZTP010000052">
    <property type="protein sequence ID" value="CAB4574030.1"/>
    <property type="molecule type" value="Genomic_DNA"/>
</dbReference>
<sequence length="177" mass="18036">MSAHKRALSIFAIFAVSISLTGCGAGLNASTRQITQVTDGVEAYVINEQNNIRVVNLLVVATADQSAVLVGTIVNAKDEPDTLLGIAINGTVATLTGKTTLLKNAPVIFEGDIANAKAVTSGFTVPAGVQTSVTLFFARAGEVTVEALVREAADIYANVTSGAAVSAPAAVTTTESE</sequence>
<dbReference type="PROSITE" id="PS51257">
    <property type="entry name" value="PROKAR_LIPOPROTEIN"/>
    <property type="match status" value="1"/>
</dbReference>
<accession>A0A6J6EC11</accession>
<organism evidence="1">
    <name type="scientific">freshwater metagenome</name>
    <dbReference type="NCBI Taxonomy" id="449393"/>
    <lineage>
        <taxon>unclassified sequences</taxon>
        <taxon>metagenomes</taxon>
        <taxon>ecological metagenomes</taxon>
    </lineage>
</organism>
<dbReference type="SUPFAM" id="SSF110087">
    <property type="entry name" value="DR1885-like metal-binding protein"/>
    <property type="match status" value="1"/>
</dbReference>
<dbReference type="AlphaFoldDB" id="A0A6J6EC11"/>
<gene>
    <name evidence="1" type="ORF">UFOPK1698_00728</name>
</gene>
<reference evidence="1" key="1">
    <citation type="submission" date="2020-05" db="EMBL/GenBank/DDBJ databases">
        <authorList>
            <person name="Chiriac C."/>
            <person name="Salcher M."/>
            <person name="Ghai R."/>
            <person name="Kavagutti S V."/>
        </authorList>
    </citation>
    <scope>NUCLEOTIDE SEQUENCE</scope>
</reference>